<feature type="transmembrane region" description="Helical" evidence="1">
    <location>
        <begin position="78"/>
        <end position="98"/>
    </location>
</feature>
<keyword evidence="1" id="KW-1133">Transmembrane helix</keyword>
<dbReference type="Pfam" id="PF11168">
    <property type="entry name" value="DUF2955"/>
    <property type="match status" value="1"/>
</dbReference>
<feature type="transmembrane region" description="Helical" evidence="1">
    <location>
        <begin position="12"/>
        <end position="41"/>
    </location>
</feature>
<evidence type="ECO:0000313" key="3">
    <source>
        <dbReference type="Proteomes" id="UP000663400"/>
    </source>
</evidence>
<dbReference type="RefSeq" id="WP_200604949.1">
    <property type="nucleotide sequence ID" value="NZ_CP071517.1"/>
</dbReference>
<proteinExistence type="predicted"/>
<keyword evidence="1" id="KW-0812">Transmembrane</keyword>
<accession>A0ABX7RBS1</accession>
<keyword evidence="1" id="KW-0472">Membrane</keyword>
<feature type="transmembrane region" description="Helical" evidence="1">
    <location>
        <begin position="305"/>
        <end position="329"/>
    </location>
</feature>
<feature type="transmembrane region" description="Helical" evidence="1">
    <location>
        <begin position="104"/>
        <end position="126"/>
    </location>
</feature>
<dbReference type="Proteomes" id="UP000663400">
    <property type="component" value="Chromosome"/>
</dbReference>
<name>A0ABX7RBS1_9GAMM</name>
<evidence type="ECO:0000313" key="2">
    <source>
        <dbReference type="EMBL" id="QSX75593.1"/>
    </source>
</evidence>
<gene>
    <name evidence="2" type="ORF">HIV01_003415</name>
</gene>
<feature type="transmembrane region" description="Helical" evidence="1">
    <location>
        <begin position="223"/>
        <end position="241"/>
    </location>
</feature>
<dbReference type="InterPro" id="IPR022604">
    <property type="entry name" value="DUF2955"/>
</dbReference>
<feature type="transmembrane region" description="Helical" evidence="1">
    <location>
        <begin position="247"/>
        <end position="265"/>
    </location>
</feature>
<sequence>MIAPAARRTFRLASVVALSVALAYGLAMPLPFMAPLFAVLLTATPAPPPGPKALFMLLLLVAVTLGIGLVLNPLLRNYPVSAVMMIAAGLYVSTYLSVGKGKGLVGTLLAVGLTMIPAAGLMDFALASAVVNALLVGIAVTVLCQWLVQPLFPEPAPTSPAAKPAPDGNERAAWLALRTVLIVLPPVMLAFTNPGMYMPTIMKSVMLAQQGSTMSARAAGRELIGSTFLAGIYAMAFWFALKLLPNLWMFFLWMLLFGIHIGSRLYGVVANRHPPSFWVNVFVTMLILVGPAVQDSTGDDVYREFLARFTLFVLVTLYAWGAIVALEWLREGRGRRRTSPPMTSPAI</sequence>
<keyword evidence="3" id="KW-1185">Reference proteome</keyword>
<organism evidence="2 3">
    <name type="scientific">Lysobacter arenosi</name>
    <dbReference type="NCBI Taxonomy" id="2795387"/>
    <lineage>
        <taxon>Bacteria</taxon>
        <taxon>Pseudomonadati</taxon>
        <taxon>Pseudomonadota</taxon>
        <taxon>Gammaproteobacteria</taxon>
        <taxon>Lysobacterales</taxon>
        <taxon>Lysobacteraceae</taxon>
        <taxon>Lysobacter</taxon>
    </lineage>
</organism>
<feature type="transmembrane region" description="Helical" evidence="1">
    <location>
        <begin position="172"/>
        <end position="192"/>
    </location>
</feature>
<feature type="transmembrane region" description="Helical" evidence="1">
    <location>
        <begin position="133"/>
        <end position="152"/>
    </location>
</feature>
<evidence type="ECO:0000256" key="1">
    <source>
        <dbReference type="SAM" id="Phobius"/>
    </source>
</evidence>
<feature type="transmembrane region" description="Helical" evidence="1">
    <location>
        <begin position="277"/>
        <end position="293"/>
    </location>
</feature>
<dbReference type="EMBL" id="CP071517">
    <property type="protein sequence ID" value="QSX75593.1"/>
    <property type="molecule type" value="Genomic_DNA"/>
</dbReference>
<protein>
    <submittedName>
        <fullName evidence="2">DUF2955 domain-containing protein</fullName>
    </submittedName>
</protein>
<reference evidence="2 3" key="1">
    <citation type="submission" date="2021-02" db="EMBL/GenBank/DDBJ databases">
        <title>Lysobacter arenosi sp. nov., isolated from soil of gangwondo yeongwol, south Korea.</title>
        <authorList>
            <person name="Kim K.R."/>
            <person name="Kim K.H."/>
            <person name="Jeon C.O."/>
        </authorList>
    </citation>
    <scope>NUCLEOTIDE SEQUENCE [LARGE SCALE GENOMIC DNA]</scope>
    <source>
        <strain evidence="2 3">R7</strain>
    </source>
</reference>
<feature type="transmembrane region" description="Helical" evidence="1">
    <location>
        <begin position="53"/>
        <end position="71"/>
    </location>
</feature>